<accession>A0A4P9WBC4</accession>
<dbReference type="Proteomes" id="UP000269721">
    <property type="component" value="Unassembled WGS sequence"/>
</dbReference>
<gene>
    <name evidence="1" type="ORF">BDK51DRAFT_26506</name>
</gene>
<sequence length="216" mass="23513">MAGVPTVGPNNDAAHTTTSALILPTTAPALDLTDIPTPCEIACIEPVAGNIFDRNMSPFCYKTTKLAETTSRKGYDCIYAAISAIEGPQTSGPAGDDHPPMNIKIEDILCWEDSPEDTSLKWTQVPTCMIKKGCAAADASEMYDLISNLTLCQTPYSKPALPYKENWRFSACMENFFDENVHELWDMVCTNPAWSSTRNCLAQSQCPAADVAMVCI</sequence>
<evidence type="ECO:0000313" key="2">
    <source>
        <dbReference type="Proteomes" id="UP000269721"/>
    </source>
</evidence>
<dbReference type="AlphaFoldDB" id="A0A4P9WBC4"/>
<organism evidence="1 2">
    <name type="scientific">Blyttiomyces helicus</name>
    <dbReference type="NCBI Taxonomy" id="388810"/>
    <lineage>
        <taxon>Eukaryota</taxon>
        <taxon>Fungi</taxon>
        <taxon>Fungi incertae sedis</taxon>
        <taxon>Chytridiomycota</taxon>
        <taxon>Chytridiomycota incertae sedis</taxon>
        <taxon>Chytridiomycetes</taxon>
        <taxon>Chytridiomycetes incertae sedis</taxon>
        <taxon>Blyttiomyces</taxon>
    </lineage>
</organism>
<name>A0A4P9WBC4_9FUNG</name>
<proteinExistence type="predicted"/>
<evidence type="ECO:0000313" key="1">
    <source>
        <dbReference type="EMBL" id="RKO88210.1"/>
    </source>
</evidence>
<keyword evidence="2" id="KW-1185">Reference proteome</keyword>
<protein>
    <submittedName>
        <fullName evidence="1">Uncharacterized protein</fullName>
    </submittedName>
</protein>
<dbReference type="EMBL" id="KZ996865">
    <property type="protein sequence ID" value="RKO88210.1"/>
    <property type="molecule type" value="Genomic_DNA"/>
</dbReference>
<reference evidence="2" key="1">
    <citation type="journal article" date="2018" name="Nat. Microbiol.">
        <title>Leveraging single-cell genomics to expand the fungal tree of life.</title>
        <authorList>
            <person name="Ahrendt S.R."/>
            <person name="Quandt C.A."/>
            <person name="Ciobanu D."/>
            <person name="Clum A."/>
            <person name="Salamov A."/>
            <person name="Andreopoulos B."/>
            <person name="Cheng J.F."/>
            <person name="Woyke T."/>
            <person name="Pelin A."/>
            <person name="Henrissat B."/>
            <person name="Reynolds N.K."/>
            <person name="Benny G.L."/>
            <person name="Smith M.E."/>
            <person name="James T.Y."/>
            <person name="Grigoriev I.V."/>
        </authorList>
    </citation>
    <scope>NUCLEOTIDE SEQUENCE [LARGE SCALE GENOMIC DNA]</scope>
</reference>